<proteinExistence type="predicted"/>
<dbReference type="EMBL" id="JAMGBD010000002">
    <property type="protein sequence ID" value="MCL6684236.1"/>
    <property type="molecule type" value="Genomic_DNA"/>
</dbReference>
<comment type="caution">
    <text evidence="1">The sequence shown here is derived from an EMBL/GenBank/DDBJ whole genome shotgun (WGS) entry which is preliminary data.</text>
</comment>
<reference evidence="1" key="1">
    <citation type="submission" date="2022-05" db="EMBL/GenBank/DDBJ databases">
        <authorList>
            <person name="Jo J.-H."/>
            <person name="Im W.-T."/>
        </authorList>
    </citation>
    <scope>NUCLEOTIDE SEQUENCE</scope>
    <source>
        <strain evidence="1">SE158</strain>
    </source>
</reference>
<dbReference type="Proteomes" id="UP001165363">
    <property type="component" value="Unassembled WGS sequence"/>
</dbReference>
<evidence type="ECO:0000313" key="2">
    <source>
        <dbReference type="Proteomes" id="UP001165363"/>
    </source>
</evidence>
<gene>
    <name evidence="1" type="ORF">LZ536_10030</name>
</gene>
<dbReference type="RefSeq" id="WP_249848659.1">
    <property type="nucleotide sequence ID" value="NZ_JAMGBD010000002.1"/>
</dbReference>
<organism evidence="1 2">
    <name type="scientific">Sphingomonas alba</name>
    <dbReference type="NCBI Taxonomy" id="2908208"/>
    <lineage>
        <taxon>Bacteria</taxon>
        <taxon>Pseudomonadati</taxon>
        <taxon>Pseudomonadota</taxon>
        <taxon>Alphaproteobacteria</taxon>
        <taxon>Sphingomonadales</taxon>
        <taxon>Sphingomonadaceae</taxon>
        <taxon>Sphingomonas</taxon>
    </lineage>
</organism>
<keyword evidence="2" id="KW-1185">Reference proteome</keyword>
<protein>
    <submittedName>
        <fullName evidence="1">Uncharacterized protein</fullName>
    </submittedName>
</protein>
<evidence type="ECO:0000313" key="1">
    <source>
        <dbReference type="EMBL" id="MCL6684236.1"/>
    </source>
</evidence>
<accession>A0ABT0RNL5</accession>
<sequence length="55" mass="6063">MTYQLNQRLFLENGPATQAADARARRKAAADFYLAERARLDAARKVIGADLKIAA</sequence>
<name>A0ABT0RNL5_9SPHN</name>